<keyword evidence="1 3" id="KW-0732">Signal</keyword>
<sequence>MLGRIRFVRRGVALLFLLCWWCFSAPLFADPTSLEREIARHEQELQELLKQEKELAQKLEELTRSESNLAKEVEKLDQQIARIEKDVASARQNIVALEKERKALEKETQGIAREIESKRDQVKKAMVALYKYGGEEKIWERFLNLNLDDPVSLGEQWYLFKQYLQFEQQLITQFLNEHSLLNAKLEEIKQRIRLENVLKQKLLVEEEKLEKLREARETMLKKIATNRKQYQLKQEELRKAQKELKSTISKLQEEIRKAREEAARRGEAVVEGPLPALGTLDWPVRGKIVKQFGEYKDPVYGIPFYNPGIDIAAPLGTNVVVPYDGVVVLARSVRGYGNTVIIDHQNSMITMYAHLQSIAVKAGDRVRKGDVLGKVGNSGLTEQPVLHFEIRIGNDAREDNPLRWLKKSS</sequence>
<dbReference type="PANTHER" id="PTHR21666:SF289">
    <property type="entry name" value="L-ALA--D-GLU ENDOPEPTIDASE"/>
    <property type="match status" value="1"/>
</dbReference>
<dbReference type="SUPFAM" id="SSF51261">
    <property type="entry name" value="Duplicated hybrid motif"/>
    <property type="match status" value="1"/>
</dbReference>
<feature type="domain" description="M23ase beta-sheet core" evidence="4">
    <location>
        <begin position="306"/>
        <end position="395"/>
    </location>
</feature>
<dbReference type="Gene3D" id="6.10.250.3150">
    <property type="match status" value="1"/>
</dbReference>
<keyword evidence="6" id="KW-1185">Reference proteome</keyword>
<dbReference type="InterPro" id="IPR011055">
    <property type="entry name" value="Dup_hybrid_motif"/>
</dbReference>
<dbReference type="Proteomes" id="UP001461341">
    <property type="component" value="Chromosome"/>
</dbReference>
<dbReference type="Pfam" id="PF01551">
    <property type="entry name" value="Peptidase_M23"/>
    <property type="match status" value="1"/>
</dbReference>
<feature type="coiled-coil region" evidence="2">
    <location>
        <begin position="31"/>
        <end position="121"/>
    </location>
</feature>
<evidence type="ECO:0000313" key="6">
    <source>
        <dbReference type="Proteomes" id="UP001461341"/>
    </source>
</evidence>
<dbReference type="InterPro" id="IPR016047">
    <property type="entry name" value="M23ase_b-sheet_dom"/>
</dbReference>
<dbReference type="EMBL" id="CP121689">
    <property type="protein sequence ID" value="WZL76475.1"/>
    <property type="molecule type" value="Genomic_DNA"/>
</dbReference>
<feature type="signal peptide" evidence="3">
    <location>
        <begin position="1"/>
        <end position="29"/>
    </location>
</feature>
<feature type="coiled-coil region" evidence="2">
    <location>
        <begin position="171"/>
        <end position="268"/>
    </location>
</feature>
<evidence type="ECO:0000259" key="4">
    <source>
        <dbReference type="Pfam" id="PF01551"/>
    </source>
</evidence>
<keyword evidence="2" id="KW-0175">Coiled coil</keyword>
<evidence type="ECO:0000256" key="3">
    <source>
        <dbReference type="SAM" id="SignalP"/>
    </source>
</evidence>
<dbReference type="RefSeq" id="WP_369018640.1">
    <property type="nucleotide sequence ID" value="NZ_CP121689.1"/>
</dbReference>
<dbReference type="Gene3D" id="2.70.70.10">
    <property type="entry name" value="Glucose Permease (Domain IIA)"/>
    <property type="match status" value="1"/>
</dbReference>
<organism evidence="5 6">
    <name type="scientific">Thermatribacter velox</name>
    <dbReference type="NCBI Taxonomy" id="3039681"/>
    <lineage>
        <taxon>Bacteria</taxon>
        <taxon>Pseudomonadati</taxon>
        <taxon>Atribacterota</taxon>
        <taxon>Atribacteria</taxon>
        <taxon>Atribacterales</taxon>
        <taxon>Thermatribacteraceae</taxon>
        <taxon>Thermatribacter</taxon>
    </lineage>
</organism>
<accession>A0ABZ2YBU9</accession>
<protein>
    <submittedName>
        <fullName evidence="5">Peptidoglycan DD-metalloendopeptidase family protein</fullName>
    </submittedName>
</protein>
<gene>
    <name evidence="5" type="ORF">QBE54_01710</name>
</gene>
<reference evidence="5 6" key="1">
    <citation type="submission" date="2023-03" db="EMBL/GenBank/DDBJ databases">
        <title>Novel Species.</title>
        <authorList>
            <person name="Ma S."/>
        </authorList>
    </citation>
    <scope>NUCLEOTIDE SEQUENCE [LARGE SCALE GENOMIC DNA]</scope>
    <source>
        <strain evidence="5 6">B11</strain>
    </source>
</reference>
<dbReference type="PANTHER" id="PTHR21666">
    <property type="entry name" value="PEPTIDASE-RELATED"/>
    <property type="match status" value="1"/>
</dbReference>
<feature type="chain" id="PRO_5046921589" evidence="3">
    <location>
        <begin position="30"/>
        <end position="409"/>
    </location>
</feature>
<dbReference type="InterPro" id="IPR050570">
    <property type="entry name" value="Cell_wall_metabolism_enzyme"/>
</dbReference>
<proteinExistence type="predicted"/>
<evidence type="ECO:0000313" key="5">
    <source>
        <dbReference type="EMBL" id="WZL76475.1"/>
    </source>
</evidence>
<name>A0ABZ2YBU9_9BACT</name>
<dbReference type="CDD" id="cd12797">
    <property type="entry name" value="M23_peptidase"/>
    <property type="match status" value="1"/>
</dbReference>
<evidence type="ECO:0000256" key="2">
    <source>
        <dbReference type="SAM" id="Coils"/>
    </source>
</evidence>
<evidence type="ECO:0000256" key="1">
    <source>
        <dbReference type="ARBA" id="ARBA00022729"/>
    </source>
</evidence>